<reference evidence="1 2" key="1">
    <citation type="submission" date="2011-02" db="EMBL/GenBank/DDBJ databases">
        <title>The Genome Sequence of Sphaeroforma arctica JP610.</title>
        <authorList>
            <consortium name="The Broad Institute Genome Sequencing Platform"/>
            <person name="Russ C."/>
            <person name="Cuomo C."/>
            <person name="Young S.K."/>
            <person name="Zeng Q."/>
            <person name="Gargeya S."/>
            <person name="Alvarado L."/>
            <person name="Berlin A."/>
            <person name="Chapman S.B."/>
            <person name="Chen Z."/>
            <person name="Freedman E."/>
            <person name="Gellesch M."/>
            <person name="Goldberg J."/>
            <person name="Griggs A."/>
            <person name="Gujja S."/>
            <person name="Heilman E."/>
            <person name="Heiman D."/>
            <person name="Howarth C."/>
            <person name="Mehta T."/>
            <person name="Neiman D."/>
            <person name="Pearson M."/>
            <person name="Roberts A."/>
            <person name="Saif S."/>
            <person name="Shea T."/>
            <person name="Shenoy N."/>
            <person name="Sisk P."/>
            <person name="Stolte C."/>
            <person name="Sykes S."/>
            <person name="White J."/>
            <person name="Yandava C."/>
            <person name="Burger G."/>
            <person name="Gray M.W."/>
            <person name="Holland P.W.H."/>
            <person name="King N."/>
            <person name="Lang F.B.F."/>
            <person name="Roger A.J."/>
            <person name="Ruiz-Trillo I."/>
            <person name="Haas B."/>
            <person name="Nusbaum C."/>
            <person name="Birren B."/>
        </authorList>
    </citation>
    <scope>NUCLEOTIDE SEQUENCE [LARGE SCALE GENOMIC DNA]</scope>
    <source>
        <strain evidence="1 2">JP610</strain>
    </source>
</reference>
<evidence type="ECO:0000313" key="1">
    <source>
        <dbReference type="EMBL" id="KNC83175.1"/>
    </source>
</evidence>
<accession>A0A0L0G279</accession>
<dbReference type="AlphaFoldDB" id="A0A0L0G279"/>
<organism evidence="1 2">
    <name type="scientific">Sphaeroforma arctica JP610</name>
    <dbReference type="NCBI Taxonomy" id="667725"/>
    <lineage>
        <taxon>Eukaryota</taxon>
        <taxon>Ichthyosporea</taxon>
        <taxon>Ichthyophonida</taxon>
        <taxon>Sphaeroforma</taxon>
    </lineage>
</organism>
<gene>
    <name evidence="1" type="ORF">SARC_04561</name>
</gene>
<proteinExistence type="predicted"/>
<keyword evidence="2" id="KW-1185">Reference proteome</keyword>
<dbReference type="EMBL" id="KQ241857">
    <property type="protein sequence ID" value="KNC83175.1"/>
    <property type="molecule type" value="Genomic_DNA"/>
</dbReference>
<name>A0A0L0G279_9EUKA</name>
<sequence>MLCKRPRHWRRYTCERSTIQCNSGAYLWSFGYGVPIVSPANDPPFMIIIIPPGQKIISPGQRAKCVIECLCYDDCGSYTKTTHCGFHALKTYRDLIPREEWQSSTLQFLRGSNPKDQSRLMKTNLGVNTARDIVKSMQERISTPLGEQATTNIKFTGKSGRTSGISIRLNEAKIMAAEVRHTSHHKSLEAVMHYAITTTDSKELTSRVFNQMLNNSAAQAQQPKPVP</sequence>
<evidence type="ECO:0000313" key="2">
    <source>
        <dbReference type="Proteomes" id="UP000054560"/>
    </source>
</evidence>
<dbReference type="RefSeq" id="XP_014157077.1">
    <property type="nucleotide sequence ID" value="XM_014301602.1"/>
</dbReference>
<dbReference type="Proteomes" id="UP000054560">
    <property type="component" value="Unassembled WGS sequence"/>
</dbReference>
<dbReference type="GeneID" id="25905065"/>
<protein>
    <submittedName>
        <fullName evidence="1">Uncharacterized protein</fullName>
    </submittedName>
</protein>